<feature type="compositionally biased region" description="Polar residues" evidence="1">
    <location>
        <begin position="115"/>
        <end position="129"/>
    </location>
</feature>
<organism evidence="2 3">
    <name type="scientific">Cetraspora pellucida</name>
    <dbReference type="NCBI Taxonomy" id="1433469"/>
    <lineage>
        <taxon>Eukaryota</taxon>
        <taxon>Fungi</taxon>
        <taxon>Fungi incertae sedis</taxon>
        <taxon>Mucoromycota</taxon>
        <taxon>Glomeromycotina</taxon>
        <taxon>Glomeromycetes</taxon>
        <taxon>Diversisporales</taxon>
        <taxon>Gigasporaceae</taxon>
        <taxon>Cetraspora</taxon>
    </lineage>
</organism>
<feature type="region of interest" description="Disordered" evidence="1">
    <location>
        <begin position="93"/>
        <end position="136"/>
    </location>
</feature>
<name>A0A9N9PI64_9GLOM</name>
<dbReference type="AlphaFoldDB" id="A0A9N9PI64"/>
<evidence type="ECO:0000313" key="2">
    <source>
        <dbReference type="EMBL" id="CAG8818917.1"/>
    </source>
</evidence>
<dbReference type="OrthoDB" id="2412041at2759"/>
<sequence>MSNNIDDNLNPIDDCLASSSANKKSNPEGQPRAEVWNSYTIDTKNRKYYSIRCQYCSKYWQRGIPFIMESHLANECSNCSQENQNYWQDKINNRNNNYQRTSKTKTKHTTHDTNNLKSHSINVNHQNSLDRAVLKA</sequence>
<evidence type="ECO:0000256" key="1">
    <source>
        <dbReference type="SAM" id="MobiDB-lite"/>
    </source>
</evidence>
<proteinExistence type="predicted"/>
<reference evidence="2" key="1">
    <citation type="submission" date="2021-06" db="EMBL/GenBank/DDBJ databases">
        <authorList>
            <person name="Kallberg Y."/>
            <person name="Tangrot J."/>
            <person name="Rosling A."/>
        </authorList>
    </citation>
    <scope>NUCLEOTIDE SEQUENCE</scope>
    <source>
        <strain evidence="2">FL966</strain>
    </source>
</reference>
<dbReference type="Proteomes" id="UP000789759">
    <property type="component" value="Unassembled WGS sequence"/>
</dbReference>
<protein>
    <submittedName>
        <fullName evidence="2">970_t:CDS:1</fullName>
    </submittedName>
</protein>
<evidence type="ECO:0000313" key="3">
    <source>
        <dbReference type="Proteomes" id="UP000789759"/>
    </source>
</evidence>
<gene>
    <name evidence="2" type="ORF">CPELLU_LOCUS19480</name>
</gene>
<comment type="caution">
    <text evidence="2">The sequence shown here is derived from an EMBL/GenBank/DDBJ whole genome shotgun (WGS) entry which is preliminary data.</text>
</comment>
<keyword evidence="3" id="KW-1185">Reference proteome</keyword>
<accession>A0A9N9PI64</accession>
<dbReference type="EMBL" id="CAJVQA010047333">
    <property type="protein sequence ID" value="CAG8818917.1"/>
    <property type="molecule type" value="Genomic_DNA"/>
</dbReference>